<name>A0A3G9JXJ9_9ACTN</name>
<feature type="binding site" evidence="8">
    <location>
        <begin position="232"/>
        <end position="236"/>
    </location>
    <ligand>
        <name>GTP</name>
        <dbReference type="ChEBI" id="CHEBI:37565"/>
        <label>2</label>
    </ligand>
</feature>
<dbReference type="RefSeq" id="WP_126421853.1">
    <property type="nucleotide sequence ID" value="NZ_AP019367.1"/>
</dbReference>
<dbReference type="GeneID" id="88848931"/>
<dbReference type="InterPro" id="IPR016484">
    <property type="entry name" value="GTPase_Der"/>
</dbReference>
<dbReference type="GO" id="GO:0043022">
    <property type="term" value="F:ribosome binding"/>
    <property type="evidence" value="ECO:0007669"/>
    <property type="project" value="TreeGrafter"/>
</dbReference>
<evidence type="ECO:0000256" key="7">
    <source>
        <dbReference type="ARBA" id="ARBA00032345"/>
    </source>
</evidence>
<keyword evidence="4 10" id="KW-0677">Repeat</keyword>
<comment type="subunit">
    <text evidence="8">Associates with the 50S ribosomal subunit.</text>
</comment>
<comment type="similarity">
    <text evidence="1 8 9 10">Belongs to the TRAFAC class TrmE-Era-EngA-EngB-Septin-like GTPase superfamily. EngA (Der) GTPase family.</text>
</comment>
<feature type="binding site" evidence="8">
    <location>
        <begin position="57"/>
        <end position="61"/>
    </location>
    <ligand>
        <name>GTP</name>
        <dbReference type="ChEBI" id="CHEBI:37565"/>
        <label>1</label>
    </ligand>
</feature>
<organism evidence="12 13">
    <name type="scientific">Parolsenella catena</name>
    <dbReference type="NCBI Taxonomy" id="2003188"/>
    <lineage>
        <taxon>Bacteria</taxon>
        <taxon>Bacillati</taxon>
        <taxon>Actinomycetota</taxon>
        <taxon>Coriobacteriia</taxon>
        <taxon>Coriobacteriales</taxon>
        <taxon>Atopobiaceae</taxon>
        <taxon>Parolsenella</taxon>
    </lineage>
</organism>
<dbReference type="InterPro" id="IPR027417">
    <property type="entry name" value="P-loop_NTPase"/>
</dbReference>
<keyword evidence="5 8" id="KW-0547">Nucleotide-binding</keyword>
<dbReference type="SUPFAM" id="SSF52540">
    <property type="entry name" value="P-loop containing nucleoside triphosphate hydrolases"/>
    <property type="match status" value="2"/>
</dbReference>
<protein>
    <recommendedName>
        <fullName evidence="2 8">GTPase Der</fullName>
    </recommendedName>
    <alternativeName>
        <fullName evidence="7 8">GTP-binding protein EngA</fullName>
    </alternativeName>
</protein>
<dbReference type="NCBIfam" id="TIGR00231">
    <property type="entry name" value="small_GTP"/>
    <property type="match status" value="2"/>
</dbReference>
<dbReference type="Proteomes" id="UP000273154">
    <property type="component" value="Chromosome"/>
</dbReference>
<gene>
    <name evidence="12" type="primary">engA</name>
    <name evidence="8" type="synonym">der</name>
    <name evidence="12" type="ORF">Pcatena_08040</name>
</gene>
<dbReference type="PRINTS" id="PR00326">
    <property type="entry name" value="GTP1OBG"/>
</dbReference>
<keyword evidence="6 8" id="KW-0342">GTP-binding</keyword>
<sequence length="440" mass="48714">MSKPIVAIVGRPNVGKSTLVNRIAQKKEAIVHESRGVTRDRSYHDADWNGVDFTLVDTGGIETGRSDDAFSGRIREQAEAARVEADVIVFVVDATTGVTDEDETVARILRRAGKPVFLVANKLDNPSDEKTLWDFYSLGLGEPRPISAVHGHGTGDLLDEVVAALPEQAEEPEYPEDALRVAIIGRPNVGKSSITNRFAGKNRSIVSDVAGTTRDALDVVVEREGKRYRLVDTAGMRKRNLVHEDVEYYSLVRGLRAIDEADVCLLVVDASEGVTEQDQKVAGLAIERGCALVILLNKWDLVRTDEKREDVMMSVARRMTFAPWAPVIRVSALTGRSLDKVWAVVDRVGAAHAGKISTNALNNLLASMRESGHTVTKGAKRLRIQYANQTGNCPPALTFFCNFPELIDENFKRFLENRLRENFNLEGTPIRLRFRKKQQA</sequence>
<dbReference type="AlphaFoldDB" id="A0A3G9JXJ9"/>
<dbReference type="NCBIfam" id="TIGR03594">
    <property type="entry name" value="GTPase_EngA"/>
    <property type="match status" value="1"/>
</dbReference>
<dbReference type="KEGG" id="pcat:Pcatena_08040"/>
<dbReference type="OrthoDB" id="9805918at2"/>
<evidence type="ECO:0000259" key="11">
    <source>
        <dbReference type="PROSITE" id="PS51712"/>
    </source>
</evidence>
<dbReference type="InterPro" id="IPR015946">
    <property type="entry name" value="KH_dom-like_a/b"/>
</dbReference>
<feature type="binding site" evidence="8">
    <location>
        <begin position="185"/>
        <end position="192"/>
    </location>
    <ligand>
        <name>GTP</name>
        <dbReference type="ChEBI" id="CHEBI:37565"/>
        <label>2</label>
    </ligand>
</feature>
<evidence type="ECO:0000256" key="4">
    <source>
        <dbReference type="ARBA" id="ARBA00022737"/>
    </source>
</evidence>
<feature type="binding site" evidence="8">
    <location>
        <begin position="121"/>
        <end position="124"/>
    </location>
    <ligand>
        <name>GTP</name>
        <dbReference type="ChEBI" id="CHEBI:37565"/>
        <label>1</label>
    </ligand>
</feature>
<dbReference type="GO" id="GO:0005525">
    <property type="term" value="F:GTP binding"/>
    <property type="evidence" value="ECO:0007669"/>
    <property type="project" value="UniProtKB-UniRule"/>
</dbReference>
<dbReference type="PROSITE" id="PS51712">
    <property type="entry name" value="G_ENGA"/>
    <property type="match status" value="2"/>
</dbReference>
<comment type="function">
    <text evidence="8 10">GTPase that plays an essential role in the late steps of ribosome biogenesis.</text>
</comment>
<feature type="binding site" evidence="8">
    <location>
        <begin position="10"/>
        <end position="17"/>
    </location>
    <ligand>
        <name>GTP</name>
        <dbReference type="ChEBI" id="CHEBI:37565"/>
        <label>1</label>
    </ligand>
</feature>
<dbReference type="Gene3D" id="3.40.50.300">
    <property type="entry name" value="P-loop containing nucleotide triphosphate hydrolases"/>
    <property type="match status" value="2"/>
</dbReference>
<feature type="binding site" evidence="8">
    <location>
        <begin position="297"/>
        <end position="300"/>
    </location>
    <ligand>
        <name>GTP</name>
        <dbReference type="ChEBI" id="CHEBI:37565"/>
        <label>2</label>
    </ligand>
</feature>
<evidence type="ECO:0000256" key="1">
    <source>
        <dbReference type="ARBA" id="ARBA00008279"/>
    </source>
</evidence>
<dbReference type="InterPro" id="IPR006073">
    <property type="entry name" value="GTP-bd"/>
</dbReference>
<dbReference type="FunFam" id="3.40.50.300:FF:000057">
    <property type="entry name" value="GTPase Der"/>
    <property type="match status" value="1"/>
</dbReference>
<evidence type="ECO:0000256" key="10">
    <source>
        <dbReference type="RuleBase" id="RU004481"/>
    </source>
</evidence>
<evidence type="ECO:0000256" key="8">
    <source>
        <dbReference type="HAMAP-Rule" id="MF_00195"/>
    </source>
</evidence>
<dbReference type="InterPro" id="IPR032859">
    <property type="entry name" value="KH_dom-like"/>
</dbReference>
<evidence type="ECO:0000256" key="2">
    <source>
        <dbReference type="ARBA" id="ARBA00020953"/>
    </source>
</evidence>
<dbReference type="PANTHER" id="PTHR43834:SF6">
    <property type="entry name" value="GTPASE DER"/>
    <property type="match status" value="1"/>
</dbReference>
<proteinExistence type="inferred from homology"/>
<evidence type="ECO:0000256" key="9">
    <source>
        <dbReference type="PROSITE-ProRule" id="PRU01049"/>
    </source>
</evidence>
<dbReference type="HAMAP" id="MF_00195">
    <property type="entry name" value="GTPase_Der"/>
    <property type="match status" value="1"/>
</dbReference>
<dbReference type="InterPro" id="IPR005225">
    <property type="entry name" value="Small_GTP-bd"/>
</dbReference>
<keyword evidence="3 8" id="KW-0690">Ribosome biogenesis</keyword>
<dbReference type="CDD" id="cd01895">
    <property type="entry name" value="EngA2"/>
    <property type="match status" value="1"/>
</dbReference>
<evidence type="ECO:0000256" key="6">
    <source>
        <dbReference type="ARBA" id="ARBA00023134"/>
    </source>
</evidence>
<dbReference type="CDD" id="cd01894">
    <property type="entry name" value="EngA1"/>
    <property type="match status" value="1"/>
</dbReference>
<dbReference type="Gene3D" id="3.30.300.20">
    <property type="match status" value="1"/>
</dbReference>
<dbReference type="EMBL" id="AP019367">
    <property type="protein sequence ID" value="BBH50217.1"/>
    <property type="molecule type" value="Genomic_DNA"/>
</dbReference>
<dbReference type="PANTHER" id="PTHR43834">
    <property type="entry name" value="GTPASE DER"/>
    <property type="match status" value="1"/>
</dbReference>
<dbReference type="FunFam" id="3.40.50.300:FF:000040">
    <property type="entry name" value="GTPase Der"/>
    <property type="match status" value="1"/>
</dbReference>
<reference evidence="13" key="1">
    <citation type="submission" date="2018-11" db="EMBL/GenBank/DDBJ databases">
        <title>Comparative genomics of Parolsenella catena and Libanicoccus massiliensis: Reclassification of Libanicoccus massiliensis as Parolsenella massiliensis comb. nov.</title>
        <authorList>
            <person name="Sakamoto M."/>
            <person name="Ikeyama N."/>
            <person name="Murakami T."/>
            <person name="Mori H."/>
            <person name="Yuki M."/>
            <person name="Ohkuma M."/>
        </authorList>
    </citation>
    <scope>NUCLEOTIDE SEQUENCE [LARGE SCALE GENOMIC DNA]</scope>
    <source>
        <strain evidence="13">JCM 31932</strain>
    </source>
</reference>
<feature type="domain" description="EngA-type G" evidence="11">
    <location>
        <begin position="179"/>
        <end position="353"/>
    </location>
</feature>
<accession>A0A3G9JXJ9</accession>
<dbReference type="GO" id="GO:0042254">
    <property type="term" value="P:ribosome biogenesis"/>
    <property type="evidence" value="ECO:0007669"/>
    <property type="project" value="UniProtKB-KW"/>
</dbReference>
<evidence type="ECO:0000313" key="12">
    <source>
        <dbReference type="EMBL" id="BBH50217.1"/>
    </source>
</evidence>
<dbReference type="Pfam" id="PF14714">
    <property type="entry name" value="KH_dom-like"/>
    <property type="match status" value="1"/>
</dbReference>
<feature type="domain" description="EngA-type G" evidence="11">
    <location>
        <begin position="4"/>
        <end position="169"/>
    </location>
</feature>
<dbReference type="PIRSF" id="PIRSF006485">
    <property type="entry name" value="GTP-binding_EngA"/>
    <property type="match status" value="1"/>
</dbReference>
<evidence type="ECO:0000313" key="13">
    <source>
        <dbReference type="Proteomes" id="UP000273154"/>
    </source>
</evidence>
<evidence type="ECO:0000256" key="3">
    <source>
        <dbReference type="ARBA" id="ARBA00022517"/>
    </source>
</evidence>
<dbReference type="InterPro" id="IPR031166">
    <property type="entry name" value="G_ENGA"/>
</dbReference>
<dbReference type="Pfam" id="PF01926">
    <property type="entry name" value="MMR_HSR1"/>
    <property type="match status" value="2"/>
</dbReference>
<evidence type="ECO:0000256" key="5">
    <source>
        <dbReference type="ARBA" id="ARBA00022741"/>
    </source>
</evidence>
<keyword evidence="13" id="KW-1185">Reference proteome</keyword>